<gene>
    <name evidence="2" type="ORF">GCM10010885_01450</name>
</gene>
<evidence type="ECO:0000313" key="3">
    <source>
        <dbReference type="Proteomes" id="UP000637695"/>
    </source>
</evidence>
<dbReference type="Pfam" id="PF11167">
    <property type="entry name" value="DUF2953"/>
    <property type="match status" value="1"/>
</dbReference>
<feature type="region of interest" description="Disordered" evidence="1">
    <location>
        <begin position="69"/>
        <end position="110"/>
    </location>
</feature>
<sequence length="260" mass="28612">MLPVLCAATVFAVLFLFAVLIYHAPLRMTVSFRHVGHDDTGFVDIRGLGGLLHFRRTLTGLDLGFSSEGPSVKVARPPQAGRERQAHAHGETGGEPGGETGRPAGRAANRDAAYRRAASATALTAEEVWHVLRDISLVRRIWAVLCDVFRRLTVDELRLSLRVGTGDVVTSGVVCGTVWAVLSMLVGRWTGTSSFRQVPVLRVVPDYQRRVLEGEAHCILRIRLGHAIRATYRLVALWRRRKRDGAPDSGTDADRDVQHP</sequence>
<protein>
    <recommendedName>
        <fullName evidence="4">DUF2953 family protein</fullName>
    </recommendedName>
</protein>
<dbReference type="EMBL" id="BMOY01000002">
    <property type="protein sequence ID" value="GGI95528.1"/>
    <property type="molecule type" value="Genomic_DNA"/>
</dbReference>
<comment type="caution">
    <text evidence="2">The sequence shown here is derived from an EMBL/GenBank/DDBJ whole genome shotgun (WGS) entry which is preliminary data.</text>
</comment>
<organism evidence="2 3">
    <name type="scientific">Alicyclobacillus cellulosilyticus</name>
    <dbReference type="NCBI Taxonomy" id="1003997"/>
    <lineage>
        <taxon>Bacteria</taxon>
        <taxon>Bacillati</taxon>
        <taxon>Bacillota</taxon>
        <taxon>Bacilli</taxon>
        <taxon>Bacillales</taxon>
        <taxon>Alicyclobacillaceae</taxon>
        <taxon>Alicyclobacillus</taxon>
    </lineage>
</organism>
<evidence type="ECO:0000313" key="2">
    <source>
        <dbReference type="EMBL" id="GGI95528.1"/>
    </source>
</evidence>
<dbReference type="Proteomes" id="UP000637695">
    <property type="component" value="Unassembled WGS sequence"/>
</dbReference>
<evidence type="ECO:0000256" key="1">
    <source>
        <dbReference type="SAM" id="MobiDB-lite"/>
    </source>
</evidence>
<proteinExistence type="predicted"/>
<keyword evidence="3" id="KW-1185">Reference proteome</keyword>
<evidence type="ECO:0008006" key="4">
    <source>
        <dbReference type="Google" id="ProtNLM"/>
    </source>
</evidence>
<reference evidence="2" key="2">
    <citation type="submission" date="2020-09" db="EMBL/GenBank/DDBJ databases">
        <authorList>
            <person name="Sun Q."/>
            <person name="Ohkuma M."/>
        </authorList>
    </citation>
    <scope>NUCLEOTIDE SEQUENCE</scope>
    <source>
        <strain evidence="2">JCM 18487</strain>
    </source>
</reference>
<name>A0A917K2V9_9BACL</name>
<dbReference type="InterPro" id="IPR021338">
    <property type="entry name" value="DUF2953"/>
</dbReference>
<accession>A0A917K2V9</accession>
<feature type="compositionally biased region" description="Basic and acidic residues" evidence="1">
    <location>
        <begin position="81"/>
        <end position="92"/>
    </location>
</feature>
<reference evidence="2" key="1">
    <citation type="journal article" date="2014" name="Int. J. Syst. Evol. Microbiol.">
        <title>Complete genome sequence of Corynebacterium casei LMG S-19264T (=DSM 44701T), isolated from a smear-ripened cheese.</title>
        <authorList>
            <consortium name="US DOE Joint Genome Institute (JGI-PGF)"/>
            <person name="Walter F."/>
            <person name="Albersmeier A."/>
            <person name="Kalinowski J."/>
            <person name="Ruckert C."/>
        </authorList>
    </citation>
    <scope>NUCLEOTIDE SEQUENCE</scope>
    <source>
        <strain evidence="2">JCM 18487</strain>
    </source>
</reference>
<dbReference type="AlphaFoldDB" id="A0A917K2V9"/>